<dbReference type="NCBIfam" id="NF008956">
    <property type="entry name" value="PRK12299.1"/>
    <property type="match status" value="1"/>
</dbReference>
<feature type="binding site" evidence="7">
    <location>
        <begin position="207"/>
        <end position="210"/>
    </location>
    <ligand>
        <name>GTP</name>
        <dbReference type="ChEBI" id="CHEBI:37565"/>
    </ligand>
</feature>
<feature type="binding site" evidence="7">
    <location>
        <begin position="314"/>
        <end position="316"/>
    </location>
    <ligand>
        <name>GTP</name>
        <dbReference type="ChEBI" id="CHEBI:37565"/>
    </ligand>
</feature>
<evidence type="ECO:0000256" key="1">
    <source>
        <dbReference type="ARBA" id="ARBA00007699"/>
    </source>
</evidence>
<dbReference type="PROSITE" id="PS51883">
    <property type="entry name" value="OBG"/>
    <property type="match status" value="1"/>
</dbReference>
<dbReference type="PANTHER" id="PTHR11702">
    <property type="entry name" value="DEVELOPMENTALLY REGULATED GTP-BINDING PROTEIN-RELATED"/>
    <property type="match status" value="1"/>
</dbReference>
<feature type="binding site" evidence="7">
    <location>
        <begin position="165"/>
        <end position="172"/>
    </location>
    <ligand>
        <name>GTP</name>
        <dbReference type="ChEBI" id="CHEBI:37565"/>
    </ligand>
</feature>
<keyword evidence="7" id="KW-0479">Metal-binding</keyword>
<dbReference type="STRING" id="1801770.A3A01_02105"/>
<dbReference type="SUPFAM" id="SSF52540">
    <property type="entry name" value="P-loop containing nucleoside triphosphate hydrolases"/>
    <property type="match status" value="1"/>
</dbReference>
<feature type="binding site" evidence="7">
    <location>
        <begin position="190"/>
        <end position="194"/>
    </location>
    <ligand>
        <name>GTP</name>
        <dbReference type="ChEBI" id="CHEBI:37565"/>
    </ligand>
</feature>
<keyword evidence="3 7" id="KW-0547">Nucleotide-binding</keyword>
<feature type="domain" description="Obg" evidence="9">
    <location>
        <begin position="1"/>
        <end position="158"/>
    </location>
</feature>
<evidence type="ECO:0000259" key="8">
    <source>
        <dbReference type="PROSITE" id="PS51710"/>
    </source>
</evidence>
<gene>
    <name evidence="7" type="primary">obg</name>
    <name evidence="10" type="ORF">A3A01_02105</name>
</gene>
<dbReference type="GO" id="GO:0000287">
    <property type="term" value="F:magnesium ion binding"/>
    <property type="evidence" value="ECO:0007669"/>
    <property type="project" value="InterPro"/>
</dbReference>
<evidence type="ECO:0000256" key="5">
    <source>
        <dbReference type="ARBA" id="ARBA00022842"/>
    </source>
</evidence>
<dbReference type="HAMAP" id="MF_01454">
    <property type="entry name" value="GTPase_Obg"/>
    <property type="match status" value="1"/>
</dbReference>
<feature type="binding site" evidence="7">
    <location>
        <begin position="281"/>
        <end position="284"/>
    </location>
    <ligand>
        <name>GTP</name>
        <dbReference type="ChEBI" id="CHEBI:37565"/>
    </ligand>
</feature>
<name>A0A1F6WWN6_9BACT</name>
<dbReference type="InterPro" id="IPR014100">
    <property type="entry name" value="GTP-bd_Obg/CgtA"/>
</dbReference>
<dbReference type="CDD" id="cd01898">
    <property type="entry name" value="Obg"/>
    <property type="match status" value="1"/>
</dbReference>
<evidence type="ECO:0000256" key="7">
    <source>
        <dbReference type="HAMAP-Rule" id="MF_01454"/>
    </source>
</evidence>
<evidence type="ECO:0000256" key="4">
    <source>
        <dbReference type="ARBA" id="ARBA00022801"/>
    </source>
</evidence>
<dbReference type="GO" id="GO:0005525">
    <property type="term" value="F:GTP binding"/>
    <property type="evidence" value="ECO:0007669"/>
    <property type="project" value="UniProtKB-UniRule"/>
</dbReference>
<feature type="domain" description="OBG-type G" evidence="8">
    <location>
        <begin position="159"/>
        <end position="333"/>
    </location>
</feature>
<evidence type="ECO:0000313" key="11">
    <source>
        <dbReference type="Proteomes" id="UP000179352"/>
    </source>
</evidence>
<dbReference type="EC" id="3.6.5.-" evidence="7"/>
<dbReference type="Gene3D" id="3.40.50.300">
    <property type="entry name" value="P-loop containing nucleotide triphosphate hydrolases"/>
    <property type="match status" value="1"/>
</dbReference>
<organism evidence="10 11">
    <name type="scientific">Candidatus Nomurabacteria bacterium RIFCSPLOWO2_01_FULL_39_17</name>
    <dbReference type="NCBI Taxonomy" id="1801770"/>
    <lineage>
        <taxon>Bacteria</taxon>
        <taxon>Candidatus Nomuraibacteriota</taxon>
    </lineage>
</organism>
<proteinExistence type="inferred from homology"/>
<comment type="subcellular location">
    <subcellularLocation>
        <location evidence="7">Cytoplasm</location>
    </subcellularLocation>
</comment>
<comment type="function">
    <text evidence="7">An essential GTPase which binds GTP, GDP and possibly (p)ppGpp with moderate affinity, with high nucleotide exchange rates and a fairly low GTP hydrolysis rate. Plays a role in control of the cell cycle, stress response, ribosome biogenesis and in those bacteria that undergo differentiation, in morphogenesis control.</text>
</comment>
<dbReference type="PROSITE" id="PS51710">
    <property type="entry name" value="G_OBG"/>
    <property type="match status" value="1"/>
</dbReference>
<dbReference type="InterPro" id="IPR006073">
    <property type="entry name" value="GTP-bd"/>
</dbReference>
<keyword evidence="2 7" id="KW-0963">Cytoplasm</keyword>
<keyword evidence="6 7" id="KW-0342">GTP-binding</keyword>
<accession>A0A1F6WWN6</accession>
<dbReference type="InterPro" id="IPR036726">
    <property type="entry name" value="GTP1_OBG_dom_sf"/>
</dbReference>
<dbReference type="Pfam" id="PF01926">
    <property type="entry name" value="MMR_HSR1"/>
    <property type="match status" value="1"/>
</dbReference>
<dbReference type="GO" id="GO:0005737">
    <property type="term" value="C:cytoplasm"/>
    <property type="evidence" value="ECO:0007669"/>
    <property type="project" value="UniProtKB-SubCell"/>
</dbReference>
<dbReference type="Gene3D" id="2.70.210.12">
    <property type="entry name" value="GTP1/OBG domain"/>
    <property type="match status" value="1"/>
</dbReference>
<dbReference type="InterPro" id="IPR006169">
    <property type="entry name" value="GTP1_OBG_dom"/>
</dbReference>
<dbReference type="AlphaFoldDB" id="A0A1F6WWN6"/>
<dbReference type="InterPro" id="IPR027417">
    <property type="entry name" value="P-loop_NTPase"/>
</dbReference>
<comment type="subunit">
    <text evidence="7">Monomer.</text>
</comment>
<comment type="similarity">
    <text evidence="1 7">Belongs to the TRAFAC class OBG-HflX-like GTPase superfamily. OBG GTPase family.</text>
</comment>
<dbReference type="InterPro" id="IPR045086">
    <property type="entry name" value="OBG_GTPase"/>
</dbReference>
<dbReference type="FunFam" id="2.70.210.12:FF:000001">
    <property type="entry name" value="GTPase Obg"/>
    <property type="match status" value="1"/>
</dbReference>
<dbReference type="Pfam" id="PF01018">
    <property type="entry name" value="GTP1_OBG"/>
    <property type="match status" value="1"/>
</dbReference>
<dbReference type="EMBL" id="MFUU01000006">
    <property type="protein sequence ID" value="OGI86270.1"/>
    <property type="molecule type" value="Genomic_DNA"/>
</dbReference>
<dbReference type="NCBIfam" id="TIGR02729">
    <property type="entry name" value="Obg_CgtA"/>
    <property type="match status" value="1"/>
</dbReference>
<sequence length="336" mass="37152">MAFIDEIKIYAEAGRGGNGVVRWRQEKFIPKGGPAGGDGGRGGDFFVQAVRDIHILSQYKAKKYFEAGRGKDGGKKSLHGKSGVDYVLKLPIGSFIKNIETEEEWELTEEGQKILILRGGYGGFGNEHFKSSVNTAPKQYKEGQEGEKGNFTIELQLFADVGLIGLPNAGKSSLLNTLTNAQAKVADYAFTTLDPNLGDFFGYTIADIPGLIEGASEGKGLGVKFLRHIKRTKMLAHLVSFENLNMLKSYKQIRKELERYDKSLDLGKNGLFSKDEIIILTKEDVVEDKKTITKKVAEFKKLAPASKGGVFTLSLYDDKSIKKFKDELVKILKKKV</sequence>
<comment type="caution">
    <text evidence="10">The sequence shown here is derived from an EMBL/GenBank/DDBJ whole genome shotgun (WGS) entry which is preliminary data.</text>
</comment>
<comment type="cofactor">
    <cofactor evidence="7">
        <name>Mg(2+)</name>
        <dbReference type="ChEBI" id="CHEBI:18420"/>
    </cofactor>
</comment>
<keyword evidence="5 7" id="KW-0460">Magnesium</keyword>
<reference evidence="10 11" key="1">
    <citation type="journal article" date="2016" name="Nat. Commun.">
        <title>Thousands of microbial genomes shed light on interconnected biogeochemical processes in an aquifer system.</title>
        <authorList>
            <person name="Anantharaman K."/>
            <person name="Brown C.T."/>
            <person name="Hug L.A."/>
            <person name="Sharon I."/>
            <person name="Castelle C.J."/>
            <person name="Probst A.J."/>
            <person name="Thomas B.C."/>
            <person name="Singh A."/>
            <person name="Wilkins M.J."/>
            <person name="Karaoz U."/>
            <person name="Brodie E.L."/>
            <person name="Williams K.H."/>
            <person name="Hubbard S.S."/>
            <person name="Banfield J.F."/>
        </authorList>
    </citation>
    <scope>NUCLEOTIDE SEQUENCE [LARGE SCALE GENOMIC DNA]</scope>
</reference>
<evidence type="ECO:0000256" key="3">
    <source>
        <dbReference type="ARBA" id="ARBA00022741"/>
    </source>
</evidence>
<evidence type="ECO:0000259" key="9">
    <source>
        <dbReference type="PROSITE" id="PS51883"/>
    </source>
</evidence>
<dbReference type="Proteomes" id="UP000179352">
    <property type="component" value="Unassembled WGS sequence"/>
</dbReference>
<dbReference type="PIRSF" id="PIRSF002401">
    <property type="entry name" value="GTP_bd_Obg/CgtA"/>
    <property type="match status" value="1"/>
</dbReference>
<evidence type="ECO:0000256" key="6">
    <source>
        <dbReference type="ARBA" id="ARBA00023134"/>
    </source>
</evidence>
<dbReference type="InterPro" id="IPR006074">
    <property type="entry name" value="GTP1-OBG_CS"/>
</dbReference>
<protein>
    <recommendedName>
        <fullName evidence="7">GTPase Obg</fullName>
        <ecNumber evidence="7">3.6.5.-</ecNumber>
    </recommendedName>
    <alternativeName>
        <fullName evidence="7">GTP-binding protein Obg</fullName>
    </alternativeName>
</protein>
<evidence type="ECO:0000313" key="10">
    <source>
        <dbReference type="EMBL" id="OGI86270.1"/>
    </source>
</evidence>
<dbReference type="GO" id="GO:0003924">
    <property type="term" value="F:GTPase activity"/>
    <property type="evidence" value="ECO:0007669"/>
    <property type="project" value="UniProtKB-UniRule"/>
</dbReference>
<dbReference type="GO" id="GO:0042254">
    <property type="term" value="P:ribosome biogenesis"/>
    <property type="evidence" value="ECO:0007669"/>
    <property type="project" value="UniProtKB-UniRule"/>
</dbReference>
<dbReference type="SUPFAM" id="SSF82051">
    <property type="entry name" value="Obg GTP-binding protein N-terminal domain"/>
    <property type="match status" value="1"/>
</dbReference>
<dbReference type="InterPro" id="IPR031167">
    <property type="entry name" value="G_OBG"/>
</dbReference>
<dbReference type="PROSITE" id="PS00905">
    <property type="entry name" value="GTP1_OBG"/>
    <property type="match status" value="1"/>
</dbReference>
<dbReference type="PRINTS" id="PR00326">
    <property type="entry name" value="GTP1OBG"/>
</dbReference>
<evidence type="ECO:0000256" key="2">
    <source>
        <dbReference type="ARBA" id="ARBA00022490"/>
    </source>
</evidence>
<keyword evidence="4 7" id="KW-0378">Hydrolase</keyword>
<dbReference type="PANTHER" id="PTHR11702:SF31">
    <property type="entry name" value="MITOCHONDRIAL RIBOSOME-ASSOCIATED GTPASE 2"/>
    <property type="match status" value="1"/>
</dbReference>
<feature type="binding site" evidence="7">
    <location>
        <position position="172"/>
    </location>
    <ligand>
        <name>Mg(2+)</name>
        <dbReference type="ChEBI" id="CHEBI:18420"/>
    </ligand>
</feature>
<feature type="binding site" evidence="7">
    <location>
        <position position="192"/>
    </location>
    <ligand>
        <name>Mg(2+)</name>
        <dbReference type="ChEBI" id="CHEBI:18420"/>
    </ligand>
</feature>